<feature type="compositionally biased region" description="Polar residues" evidence="1">
    <location>
        <begin position="47"/>
        <end position="57"/>
    </location>
</feature>
<gene>
    <name evidence="2" type="ORF">LCGC14_3012660</name>
</gene>
<evidence type="ECO:0000256" key="1">
    <source>
        <dbReference type="SAM" id="MobiDB-lite"/>
    </source>
</evidence>
<proteinExistence type="predicted"/>
<feature type="non-terminal residue" evidence="2">
    <location>
        <position position="57"/>
    </location>
</feature>
<dbReference type="AlphaFoldDB" id="A0A0F8WY64"/>
<organism evidence="2">
    <name type="scientific">marine sediment metagenome</name>
    <dbReference type="NCBI Taxonomy" id="412755"/>
    <lineage>
        <taxon>unclassified sequences</taxon>
        <taxon>metagenomes</taxon>
        <taxon>ecological metagenomes</taxon>
    </lineage>
</organism>
<comment type="caution">
    <text evidence="2">The sequence shown here is derived from an EMBL/GenBank/DDBJ whole genome shotgun (WGS) entry which is preliminary data.</text>
</comment>
<protein>
    <submittedName>
        <fullName evidence="2">Uncharacterized protein</fullName>
    </submittedName>
</protein>
<accession>A0A0F8WY64</accession>
<dbReference type="EMBL" id="LAZR01062396">
    <property type="protein sequence ID" value="KKK61603.1"/>
    <property type="molecule type" value="Genomic_DNA"/>
</dbReference>
<reference evidence="2" key="1">
    <citation type="journal article" date="2015" name="Nature">
        <title>Complex archaea that bridge the gap between prokaryotes and eukaryotes.</title>
        <authorList>
            <person name="Spang A."/>
            <person name="Saw J.H."/>
            <person name="Jorgensen S.L."/>
            <person name="Zaremba-Niedzwiedzka K."/>
            <person name="Martijn J."/>
            <person name="Lind A.E."/>
            <person name="van Eijk R."/>
            <person name="Schleper C."/>
            <person name="Guy L."/>
            <person name="Ettema T.J."/>
        </authorList>
    </citation>
    <scope>NUCLEOTIDE SEQUENCE</scope>
</reference>
<name>A0A0F8WY64_9ZZZZ</name>
<feature type="region of interest" description="Disordered" evidence="1">
    <location>
        <begin position="38"/>
        <end position="57"/>
    </location>
</feature>
<sequence>MENKCDSCGGHKAKQTISDGYRAVRVCNPCAKIIQEKKRKKARGQWPGNSISSTRHE</sequence>
<evidence type="ECO:0000313" key="2">
    <source>
        <dbReference type="EMBL" id="KKK61603.1"/>
    </source>
</evidence>